<dbReference type="EMBL" id="JACHOO010000002">
    <property type="protein sequence ID" value="MBB5751953.1"/>
    <property type="molecule type" value="Genomic_DNA"/>
</dbReference>
<proteinExistence type="predicted"/>
<protein>
    <submittedName>
        <fullName evidence="1">Uncharacterized protein</fullName>
    </submittedName>
</protein>
<comment type="caution">
    <text evidence="1">The sequence shown here is derived from an EMBL/GenBank/DDBJ whole genome shotgun (WGS) entry which is preliminary data.</text>
</comment>
<dbReference type="RefSeq" id="WP_183853177.1">
    <property type="nucleotide sequence ID" value="NZ_JACHOO010000002.1"/>
</dbReference>
<name>A0A7W9CUS9_9HYPH</name>
<evidence type="ECO:0000313" key="2">
    <source>
        <dbReference type="Proteomes" id="UP000523821"/>
    </source>
</evidence>
<accession>A0A7W9CUS9</accession>
<dbReference type="Proteomes" id="UP000523821">
    <property type="component" value="Unassembled WGS sequence"/>
</dbReference>
<reference evidence="1 2" key="1">
    <citation type="submission" date="2020-08" db="EMBL/GenBank/DDBJ databases">
        <title>Genomic Encyclopedia of Type Strains, Phase IV (KMG-IV): sequencing the most valuable type-strain genomes for metagenomic binning, comparative biology and taxonomic classification.</title>
        <authorList>
            <person name="Goeker M."/>
        </authorList>
    </citation>
    <scope>NUCLEOTIDE SEQUENCE [LARGE SCALE GENOMIC DNA]</scope>
    <source>
        <strain evidence="1 2">DSM 16268</strain>
    </source>
</reference>
<keyword evidence="2" id="KW-1185">Reference proteome</keyword>
<evidence type="ECO:0000313" key="1">
    <source>
        <dbReference type="EMBL" id="MBB5751953.1"/>
    </source>
</evidence>
<dbReference type="Gene3D" id="3.40.50.2000">
    <property type="entry name" value="Glycogen Phosphorylase B"/>
    <property type="match status" value="1"/>
</dbReference>
<sequence>MKRYIAERAHRFGFHSDGKPRGWLRRLLINRQKRRLRSVGRLIALDAEGSVRPAFAPWLATQAVLIGQRLPGREETRYAARIRAVAASGRLGAVRSVGIVSTPHTRFVAGTIATALAGTRLACRLYDAPPEAEHDLYIVLCPQMFDRLPPLERTILFQMEQVRASQWVTPAYLSTLAAGLAVLDYSLDNIAALIEHGLPLKQLYHVPIEPPAMPATPPPPGGQTIDVLFYGASNDRRRRYFEALRSHVELRVVTEVFGDDLYRLLRSAKVVVNVHYYEGALLETTRLSEALSFGARVVSEQGVDQADQGAFEDRVDFVPTGDIDAFVARTLAVLAQENRPDKAEPPRPVAETVRGSRFGVLRALHGVGALTLDELDAASAGIALPSDRVVLAFPEHIARFRFAETNRLAGAAVFPCLRHIDGWKGCAESYKFIARRALGAGTTRLTVYEDDAAFAPGTADRLAAVERYLDGLGGAWDVFSGLLSDLRPDFAVSHVEERDGERFIHVDTVIGAVFAIYNASALGLLAAFEFEGEDPARHTIDRYLERRGLRCITTAVPVAGHAAALDSTLWPATNERLETMIEASLRRLEAKAAAFKRAAAPGTADTFG</sequence>
<gene>
    <name evidence="1" type="ORF">GGQ63_001005</name>
</gene>
<dbReference type="AlphaFoldDB" id="A0A7W9CUS9"/>
<organism evidence="1 2">
    <name type="scientific">Prosthecomicrobium pneumaticum</name>
    <dbReference type="NCBI Taxonomy" id="81895"/>
    <lineage>
        <taxon>Bacteria</taxon>
        <taxon>Pseudomonadati</taxon>
        <taxon>Pseudomonadota</taxon>
        <taxon>Alphaproteobacteria</taxon>
        <taxon>Hyphomicrobiales</taxon>
        <taxon>Kaistiaceae</taxon>
        <taxon>Prosthecomicrobium</taxon>
    </lineage>
</organism>